<dbReference type="EMBL" id="LR134406">
    <property type="protein sequence ID" value="VEH71470.1"/>
    <property type="molecule type" value="Genomic_DNA"/>
</dbReference>
<dbReference type="AlphaFoldDB" id="A0A3S5ESW3"/>
<protein>
    <submittedName>
        <fullName evidence="1">Uncharacterized protein</fullName>
    </submittedName>
</protein>
<name>A0A3S5ESW3_9ACTN</name>
<reference evidence="1 2" key="1">
    <citation type="submission" date="2018-12" db="EMBL/GenBank/DDBJ databases">
        <authorList>
            <consortium name="Pathogen Informatics"/>
        </authorList>
    </citation>
    <scope>NUCLEOTIDE SEQUENCE [LARGE SCALE GENOMIC DNA]</scope>
    <source>
        <strain evidence="1 2">NCTC12967</strain>
    </source>
</reference>
<dbReference type="RefSeq" id="WP_061787602.1">
    <property type="nucleotide sequence ID" value="NZ_LR134406.1"/>
</dbReference>
<dbReference type="Proteomes" id="UP000273044">
    <property type="component" value="Chromosome"/>
</dbReference>
<accession>A0A3S5ESW3</accession>
<sequence>MPPPSTLIDTTLADGVCLFRTGGEWALHRPDGLFVRLHGAAAGALDQATEVGTDPVLGPAFVEAGYLHAAAAASVHPNLLPCGHGVLHDMVAPLLTAASAQNGEAPSVPCLLLDAPPTAPTEDHALTAWAEGNRVFVSPFAPAGEAEPCLVTDVIARRIAASATPDLLRARLGGPGRRPPLRLSTPAALLVAHLVVRQVHEAPASRRRLYCLDITAGRWEQHLVHPVPRLADSGPRP</sequence>
<keyword evidence="2" id="KW-1185">Reference proteome</keyword>
<dbReference type="GeneID" id="64408512"/>
<gene>
    <name evidence="1" type="ORF">NCTC12967_02792</name>
</gene>
<proteinExistence type="predicted"/>
<evidence type="ECO:0000313" key="2">
    <source>
        <dbReference type="Proteomes" id="UP000273044"/>
    </source>
</evidence>
<organism evidence="1 2">
    <name type="scientific">Arachnia propionica</name>
    <dbReference type="NCBI Taxonomy" id="1750"/>
    <lineage>
        <taxon>Bacteria</taxon>
        <taxon>Bacillati</taxon>
        <taxon>Actinomycetota</taxon>
        <taxon>Actinomycetes</taxon>
        <taxon>Propionibacteriales</taxon>
        <taxon>Propionibacteriaceae</taxon>
        <taxon>Arachnia</taxon>
    </lineage>
</organism>
<evidence type="ECO:0000313" key="1">
    <source>
        <dbReference type="EMBL" id="VEH71470.1"/>
    </source>
</evidence>